<comment type="caution">
    <text evidence="2">The sequence shown here is derived from an EMBL/GenBank/DDBJ whole genome shotgun (WGS) entry which is preliminary data.</text>
</comment>
<organism evidence="2 3">
    <name type="scientific">Brassica cretica</name>
    <name type="common">Mustard</name>
    <dbReference type="NCBI Taxonomy" id="69181"/>
    <lineage>
        <taxon>Eukaryota</taxon>
        <taxon>Viridiplantae</taxon>
        <taxon>Streptophyta</taxon>
        <taxon>Embryophyta</taxon>
        <taxon>Tracheophyta</taxon>
        <taxon>Spermatophyta</taxon>
        <taxon>Magnoliopsida</taxon>
        <taxon>eudicotyledons</taxon>
        <taxon>Gunneridae</taxon>
        <taxon>Pentapetalae</taxon>
        <taxon>rosids</taxon>
        <taxon>malvids</taxon>
        <taxon>Brassicales</taxon>
        <taxon>Brassicaceae</taxon>
        <taxon>Brassiceae</taxon>
        <taxon>Brassica</taxon>
    </lineage>
</organism>
<sequence length="57" mass="6512">MGDYGNQEQLTAQLQQMQQQMLQMQQTIQAQQDAAEQTALARQEQQNNLACGWMLKA</sequence>
<proteinExistence type="predicted"/>
<accession>A0ABQ7CWT3</accession>
<reference evidence="2 3" key="1">
    <citation type="journal article" date="2020" name="BMC Genomics">
        <title>Intraspecific diversification of the crop wild relative Brassica cretica Lam. using demographic model selection.</title>
        <authorList>
            <person name="Kioukis A."/>
            <person name="Michalopoulou V.A."/>
            <person name="Briers L."/>
            <person name="Pirintsos S."/>
            <person name="Studholme D.J."/>
            <person name="Pavlidis P."/>
            <person name="Sarris P.F."/>
        </authorList>
    </citation>
    <scope>NUCLEOTIDE SEQUENCE [LARGE SCALE GENOMIC DNA]</scope>
    <source>
        <strain evidence="3">cv. PFS-1207/04</strain>
    </source>
</reference>
<evidence type="ECO:0000313" key="3">
    <source>
        <dbReference type="Proteomes" id="UP000266723"/>
    </source>
</evidence>
<evidence type="ECO:0000256" key="1">
    <source>
        <dbReference type="SAM" id="Coils"/>
    </source>
</evidence>
<protein>
    <submittedName>
        <fullName evidence="2">Uncharacterized protein</fullName>
    </submittedName>
</protein>
<dbReference type="Proteomes" id="UP000266723">
    <property type="component" value="Unassembled WGS sequence"/>
</dbReference>
<keyword evidence="1" id="KW-0175">Coiled coil</keyword>
<dbReference type="EMBL" id="QGKV02000759">
    <property type="protein sequence ID" value="KAF3564031.1"/>
    <property type="molecule type" value="Genomic_DNA"/>
</dbReference>
<evidence type="ECO:0000313" key="2">
    <source>
        <dbReference type="EMBL" id="KAF3564031.1"/>
    </source>
</evidence>
<keyword evidence="3" id="KW-1185">Reference proteome</keyword>
<gene>
    <name evidence="2" type="ORF">DY000_02015455</name>
</gene>
<feature type="coiled-coil region" evidence="1">
    <location>
        <begin position="7"/>
        <end position="34"/>
    </location>
</feature>
<name>A0ABQ7CWT3_BRACR</name>